<sequence length="201" mass="21828">MKKTTCALLAGALLALGACSANDKNNASGQNNAGLNTEQRSAIDNGLKQTSVKVPASMLQNKQMNAMFTEAEKRGAITSTRNADGSLTYSMNKTQRQELMRGLENTIAQNAANLKNNKNFGFVKDVTYNKSFSQFTITVDRAAYQNSVKSFPTAGLGMSGMLHQLYKGVTPGNNKVTVQLKDADTQQVFDTIVYPDDLKQK</sequence>
<keyword evidence="1" id="KW-0732">Signal</keyword>
<protein>
    <recommendedName>
        <fullName evidence="4">Lipoprotein</fullName>
    </recommendedName>
</protein>
<dbReference type="PROSITE" id="PS51257">
    <property type="entry name" value="PROKAR_LIPOPROTEIN"/>
    <property type="match status" value="1"/>
</dbReference>
<gene>
    <name evidence="2" type="ORF">NK662_11780</name>
</gene>
<evidence type="ECO:0000256" key="1">
    <source>
        <dbReference type="SAM" id="SignalP"/>
    </source>
</evidence>
<evidence type="ECO:0000313" key="3">
    <source>
        <dbReference type="Proteomes" id="UP001156102"/>
    </source>
</evidence>
<evidence type="ECO:0008006" key="4">
    <source>
        <dbReference type="Google" id="ProtNLM"/>
    </source>
</evidence>
<organism evidence="2 3">
    <name type="scientific">Ectobacillus ponti</name>
    <dbReference type="NCBI Taxonomy" id="2961894"/>
    <lineage>
        <taxon>Bacteria</taxon>
        <taxon>Bacillati</taxon>
        <taxon>Bacillota</taxon>
        <taxon>Bacilli</taxon>
        <taxon>Bacillales</taxon>
        <taxon>Bacillaceae</taxon>
        <taxon>Ectobacillus</taxon>
    </lineage>
</organism>
<keyword evidence="3" id="KW-1185">Reference proteome</keyword>
<reference evidence="2" key="1">
    <citation type="submission" date="2022-07" db="EMBL/GenBank/DDBJ databases">
        <authorList>
            <person name="Li W.-J."/>
            <person name="Deng Q.-Q."/>
        </authorList>
    </citation>
    <scope>NUCLEOTIDE SEQUENCE</scope>
    <source>
        <strain evidence="2">SYSU M60031</strain>
    </source>
</reference>
<proteinExistence type="predicted"/>
<accession>A0AA42BQB6</accession>
<comment type="caution">
    <text evidence="2">The sequence shown here is derived from an EMBL/GenBank/DDBJ whole genome shotgun (WGS) entry which is preliminary data.</text>
</comment>
<feature type="chain" id="PRO_5041315097" description="Lipoprotein" evidence="1">
    <location>
        <begin position="22"/>
        <end position="201"/>
    </location>
</feature>
<dbReference type="AlphaFoldDB" id="A0AA42BQB6"/>
<feature type="signal peptide" evidence="1">
    <location>
        <begin position="1"/>
        <end position="21"/>
    </location>
</feature>
<name>A0AA42BQB6_9BACI</name>
<evidence type="ECO:0000313" key="2">
    <source>
        <dbReference type="EMBL" id="MCP8969221.1"/>
    </source>
</evidence>
<dbReference type="Proteomes" id="UP001156102">
    <property type="component" value="Unassembled WGS sequence"/>
</dbReference>
<dbReference type="EMBL" id="JANCLT010000005">
    <property type="protein sequence ID" value="MCP8969221.1"/>
    <property type="molecule type" value="Genomic_DNA"/>
</dbReference>
<dbReference type="RefSeq" id="WP_254759134.1">
    <property type="nucleotide sequence ID" value="NZ_JANCLT010000005.1"/>
</dbReference>